<keyword evidence="3" id="KW-1185">Reference proteome</keyword>
<dbReference type="GeneID" id="69036340"/>
<dbReference type="RefSeq" id="XP_045288516.1">
    <property type="nucleotide sequence ID" value="XM_045430373.1"/>
</dbReference>
<organism evidence="2 3">
    <name type="scientific">Ajellomyces capsulatus (strain G186AR / H82 / ATCC MYA-2454 / RMSCC 2432)</name>
    <name type="common">Darling's disease fungus</name>
    <name type="synonym">Histoplasma capsulatum</name>
    <dbReference type="NCBI Taxonomy" id="447093"/>
    <lineage>
        <taxon>Eukaryota</taxon>
        <taxon>Fungi</taxon>
        <taxon>Dikarya</taxon>
        <taxon>Ascomycota</taxon>
        <taxon>Pezizomycotina</taxon>
        <taxon>Eurotiomycetes</taxon>
        <taxon>Eurotiomycetidae</taxon>
        <taxon>Onygenales</taxon>
        <taxon>Ajellomycetaceae</taxon>
        <taxon>Histoplasma</taxon>
    </lineage>
</organism>
<evidence type="ECO:0000313" key="2">
    <source>
        <dbReference type="EMBL" id="EEH08035.1"/>
    </source>
</evidence>
<evidence type="ECO:0000313" key="3">
    <source>
        <dbReference type="Proteomes" id="UP000001631"/>
    </source>
</evidence>
<feature type="region of interest" description="Disordered" evidence="1">
    <location>
        <begin position="1"/>
        <end position="55"/>
    </location>
</feature>
<dbReference type="Proteomes" id="UP000001631">
    <property type="component" value="Unassembled WGS sequence"/>
</dbReference>
<sequence length="109" mass="11983">MISTSFKVAGREPRMPPANVQACRPTKASSGNIPGNGGLVNNVNSWSPSKVPTRYPDTSRLHTSFRRYRFWEKLFFVAGPADKMPFPQDANVNAQETLGVEGALYALDP</sequence>
<name>C0NJJ4_AJECG</name>
<feature type="compositionally biased region" description="Polar residues" evidence="1">
    <location>
        <begin position="27"/>
        <end position="50"/>
    </location>
</feature>
<gene>
    <name evidence="2" type="ORF">HCBG_03324</name>
</gene>
<dbReference type="EMBL" id="GG663366">
    <property type="protein sequence ID" value="EEH08035.1"/>
    <property type="molecule type" value="Genomic_DNA"/>
</dbReference>
<accession>C0NJJ4</accession>
<protein>
    <submittedName>
        <fullName evidence="2">Uncharacterized protein</fullName>
    </submittedName>
</protein>
<dbReference type="HOGENOM" id="CLU_2183174_0_0_1"/>
<reference evidence="2" key="1">
    <citation type="submission" date="2009-02" db="EMBL/GenBank/DDBJ databases">
        <title>The Genome Sequence of Ajellomyces capsulatus strain G186AR.</title>
        <authorList>
            <consortium name="The Broad Institute Genome Sequencing Platform"/>
            <person name="Champion M."/>
            <person name="Cuomo C."/>
            <person name="Ma L.-J."/>
            <person name="Henn M.R."/>
            <person name="Sil A."/>
            <person name="Goldman B."/>
            <person name="Young S.K."/>
            <person name="Kodira C.D."/>
            <person name="Zeng Q."/>
            <person name="Koehrsen M."/>
            <person name="Alvarado L."/>
            <person name="Berlin A."/>
            <person name="Borenstein D."/>
            <person name="Chen Z."/>
            <person name="Engels R."/>
            <person name="Freedman E."/>
            <person name="Gellesch M."/>
            <person name="Goldberg J."/>
            <person name="Griggs A."/>
            <person name="Gujja S."/>
            <person name="Heiman D."/>
            <person name="Hepburn T."/>
            <person name="Howarth C."/>
            <person name="Jen D."/>
            <person name="Larson L."/>
            <person name="Lewis B."/>
            <person name="Mehta T."/>
            <person name="Park D."/>
            <person name="Pearson M."/>
            <person name="Roberts A."/>
            <person name="Saif S."/>
            <person name="Shea T."/>
            <person name="Shenoy N."/>
            <person name="Sisk P."/>
            <person name="Stolte C."/>
            <person name="Sykes S."/>
            <person name="Walk T."/>
            <person name="White J."/>
            <person name="Yandava C."/>
            <person name="Klein B."/>
            <person name="McEwen J.G."/>
            <person name="Puccia R."/>
            <person name="Goldman G.H."/>
            <person name="Felipe M.S."/>
            <person name="Nino-Vega G."/>
            <person name="San-Blas G."/>
            <person name="Taylor J."/>
            <person name="Mendoza L."/>
            <person name="Galagan J."/>
            <person name="Nusbaum C."/>
            <person name="Birren B."/>
        </authorList>
    </citation>
    <scope>NUCLEOTIDE SEQUENCE</scope>
    <source>
        <strain evidence="2">G186AR</strain>
    </source>
</reference>
<evidence type="ECO:0000256" key="1">
    <source>
        <dbReference type="SAM" id="MobiDB-lite"/>
    </source>
</evidence>
<proteinExistence type="predicted"/>
<dbReference type="InParanoid" id="C0NJJ4"/>
<dbReference type="AlphaFoldDB" id="C0NJJ4"/>